<gene>
    <name evidence="3" type="ORF">JEQ17_40155</name>
</gene>
<feature type="compositionally biased region" description="Basic residues" evidence="1">
    <location>
        <begin position="83"/>
        <end position="95"/>
    </location>
</feature>
<evidence type="ECO:0000313" key="4">
    <source>
        <dbReference type="Proteomes" id="UP000595636"/>
    </source>
</evidence>
<dbReference type="InterPro" id="IPR009350">
    <property type="entry name" value="Phage_tail_T"/>
</dbReference>
<evidence type="ECO:0000256" key="1">
    <source>
        <dbReference type="SAM" id="MobiDB-lite"/>
    </source>
</evidence>
<accession>A0A7T7RFT0</accession>
<keyword evidence="4" id="KW-1185">Reference proteome</keyword>
<organism evidence="3 4">
    <name type="scientific">Streptomyces liliifuscus</name>
    <dbReference type="NCBI Taxonomy" id="2797636"/>
    <lineage>
        <taxon>Bacteria</taxon>
        <taxon>Bacillati</taxon>
        <taxon>Actinomycetota</taxon>
        <taxon>Actinomycetes</taxon>
        <taxon>Kitasatosporales</taxon>
        <taxon>Streptomycetaceae</taxon>
        <taxon>Streptomyces</taxon>
    </lineage>
</organism>
<evidence type="ECO:0000313" key="3">
    <source>
        <dbReference type="EMBL" id="QQM45014.1"/>
    </source>
</evidence>
<dbReference type="RefSeq" id="WP_200399825.1">
    <property type="nucleotide sequence ID" value="NZ_CP066831.1"/>
</dbReference>
<dbReference type="Pfam" id="PF06223">
    <property type="entry name" value="Phage_tail_T"/>
    <property type="match status" value="1"/>
</dbReference>
<dbReference type="Proteomes" id="UP000595636">
    <property type="component" value="Chromosome"/>
</dbReference>
<feature type="domain" description="Minor tail T" evidence="2">
    <location>
        <begin position="5"/>
        <end position="72"/>
    </location>
</feature>
<reference evidence="3 4" key="1">
    <citation type="submission" date="2020-12" db="EMBL/GenBank/DDBJ databases">
        <title>A novel species.</title>
        <authorList>
            <person name="Li K."/>
        </authorList>
    </citation>
    <scope>NUCLEOTIDE SEQUENCE [LARGE SCALE GENOMIC DNA]</scope>
    <source>
        <strain evidence="3 4">ZYC-3</strain>
    </source>
</reference>
<dbReference type="AlphaFoldDB" id="A0A7T7RFT0"/>
<dbReference type="KEGG" id="slf:JEQ17_40155"/>
<feature type="region of interest" description="Disordered" evidence="1">
    <location>
        <begin position="74"/>
        <end position="95"/>
    </location>
</feature>
<evidence type="ECO:0000259" key="2">
    <source>
        <dbReference type="Pfam" id="PF06223"/>
    </source>
</evidence>
<dbReference type="EMBL" id="CP066831">
    <property type="protein sequence ID" value="QQM45014.1"/>
    <property type="molecule type" value="Genomic_DNA"/>
</dbReference>
<sequence>MIRLVAYQNLYGPITPERLDLVIARLGQDVVSPWMGRGRKTKLRDHLIVWSRNAKPQRSGRDLLAAVKGIQAKYDEQDQTQSRRARRRRRGSQQS</sequence>
<protein>
    <recommendedName>
        <fullName evidence="2">Minor tail T domain-containing protein</fullName>
    </recommendedName>
</protein>
<proteinExistence type="predicted"/>
<name>A0A7T7RFT0_9ACTN</name>